<dbReference type="AlphaFoldDB" id="A0A1H6Y033"/>
<dbReference type="SUPFAM" id="SSF55681">
    <property type="entry name" value="Class II aaRS and biotin synthetases"/>
    <property type="match status" value="1"/>
</dbReference>
<dbReference type="EMBL" id="FNZK01000005">
    <property type="protein sequence ID" value="SEJ30165.1"/>
    <property type="molecule type" value="Genomic_DNA"/>
</dbReference>
<dbReference type="CDD" id="cd16443">
    <property type="entry name" value="LplA"/>
    <property type="match status" value="1"/>
</dbReference>
<feature type="domain" description="BPL/LPL catalytic" evidence="1">
    <location>
        <begin position="38"/>
        <end position="252"/>
    </location>
</feature>
<proteinExistence type="predicted"/>
<keyword evidence="3" id="KW-1185">Reference proteome</keyword>
<dbReference type="PANTHER" id="PTHR43679:SF2">
    <property type="entry name" value="OCTANOYL-[GCVH]:PROTEIN N-OCTANOYLTRANSFERASE"/>
    <property type="match status" value="1"/>
</dbReference>
<sequence>MGLLGECMMNWRIINSGIADAATNMAVDEAILLAHSAGKVPPTLRFYGWKPAAVSLGYFQRSKSEIDVEQCKKQQIDVVRRLTGGRAVLHDAELTYSIVVREDAPRIPRTITASYCYFSKGLLAGLEQLGVKAEMTVPIAAYGQKKKQPASAACFDAPSYYELTVAARKLVGSAQVRKNGVILQHGSLLLRFSAEQFVGLLRMQSEEKREQMIQMLKSRATSLEEVLGRPVTWEEVYRPMPEGFATALGIQLERSELTAAEQAISKELAATKYSQDSWNMLR</sequence>
<dbReference type="GO" id="GO:0009249">
    <property type="term" value="P:protein lipoylation"/>
    <property type="evidence" value="ECO:0007669"/>
    <property type="project" value="UniProtKB-ARBA"/>
</dbReference>
<protein>
    <submittedName>
        <fullName evidence="2">Lipoate-protein ligase A</fullName>
    </submittedName>
</protein>
<keyword evidence="2" id="KW-0436">Ligase</keyword>
<reference evidence="2 3" key="1">
    <citation type="submission" date="2016-10" db="EMBL/GenBank/DDBJ databases">
        <authorList>
            <person name="de Groot N.N."/>
        </authorList>
    </citation>
    <scope>NUCLEOTIDE SEQUENCE [LARGE SCALE GENOMIC DNA]</scope>
    <source>
        <strain evidence="2 3">DSM 2179</strain>
    </source>
</reference>
<name>A0A1H6Y033_9FIRM</name>
<dbReference type="InterPro" id="IPR045864">
    <property type="entry name" value="aa-tRNA-synth_II/BPL/LPL"/>
</dbReference>
<gene>
    <name evidence="2" type="ORF">SAMN05660742_105205</name>
</gene>
<dbReference type="PANTHER" id="PTHR43679">
    <property type="entry name" value="OCTANOYLTRANSFERASE LIPM-RELATED"/>
    <property type="match status" value="1"/>
</dbReference>
<dbReference type="GO" id="GO:0016874">
    <property type="term" value="F:ligase activity"/>
    <property type="evidence" value="ECO:0007669"/>
    <property type="project" value="UniProtKB-KW"/>
</dbReference>
<dbReference type="InterPro" id="IPR050664">
    <property type="entry name" value="Octanoyltrans_LipM/LipL"/>
</dbReference>
<dbReference type="Proteomes" id="UP000199662">
    <property type="component" value="Unassembled WGS sequence"/>
</dbReference>
<evidence type="ECO:0000259" key="1">
    <source>
        <dbReference type="PROSITE" id="PS51733"/>
    </source>
</evidence>
<dbReference type="PROSITE" id="PS51733">
    <property type="entry name" value="BPL_LPL_CATALYTIC"/>
    <property type="match status" value="1"/>
</dbReference>
<dbReference type="InterPro" id="IPR004143">
    <property type="entry name" value="BPL_LPL_catalytic"/>
</dbReference>
<evidence type="ECO:0000313" key="3">
    <source>
        <dbReference type="Proteomes" id="UP000199662"/>
    </source>
</evidence>
<organism evidence="2 3">
    <name type="scientific">Propionispira arboris</name>
    <dbReference type="NCBI Taxonomy" id="84035"/>
    <lineage>
        <taxon>Bacteria</taxon>
        <taxon>Bacillati</taxon>
        <taxon>Bacillota</taxon>
        <taxon>Negativicutes</taxon>
        <taxon>Selenomonadales</taxon>
        <taxon>Selenomonadaceae</taxon>
        <taxon>Propionispira</taxon>
    </lineage>
</organism>
<dbReference type="GO" id="GO:0016740">
    <property type="term" value="F:transferase activity"/>
    <property type="evidence" value="ECO:0007669"/>
    <property type="project" value="UniProtKB-ARBA"/>
</dbReference>
<dbReference type="Pfam" id="PF21948">
    <property type="entry name" value="LplA-B_cat"/>
    <property type="match status" value="1"/>
</dbReference>
<evidence type="ECO:0000313" key="2">
    <source>
        <dbReference type="EMBL" id="SEJ30165.1"/>
    </source>
</evidence>
<dbReference type="Gene3D" id="3.30.930.10">
    <property type="entry name" value="Bira Bifunctional Protein, Domain 2"/>
    <property type="match status" value="1"/>
</dbReference>
<accession>A0A1H6Y033</accession>
<dbReference type="STRING" id="84035.SAMN05660742_105205"/>
<dbReference type="GO" id="GO:0140096">
    <property type="term" value="F:catalytic activity, acting on a protein"/>
    <property type="evidence" value="ECO:0007669"/>
    <property type="project" value="UniProtKB-ARBA"/>
</dbReference>